<feature type="transmembrane region" description="Helical" evidence="1">
    <location>
        <begin position="106"/>
        <end position="124"/>
    </location>
</feature>
<accession>A0ABY0P0H3</accession>
<evidence type="ECO:0000313" key="2">
    <source>
        <dbReference type="EMBL" id="SDG55658.1"/>
    </source>
</evidence>
<feature type="transmembrane region" description="Helical" evidence="1">
    <location>
        <begin position="311"/>
        <end position="333"/>
    </location>
</feature>
<dbReference type="RefSeq" id="WP_139163543.1">
    <property type="nucleotide sequence ID" value="NZ_FNBZ01000004.1"/>
</dbReference>
<reference evidence="2 3" key="1">
    <citation type="submission" date="2016-10" db="EMBL/GenBank/DDBJ databases">
        <authorList>
            <person name="Varghese N."/>
            <person name="Submissions S."/>
        </authorList>
    </citation>
    <scope>NUCLEOTIDE SEQUENCE [LARGE SCALE GENOMIC DNA]</scope>
    <source>
        <strain evidence="2 3">DSM 26672</strain>
    </source>
</reference>
<keyword evidence="1" id="KW-0812">Transmembrane</keyword>
<feature type="transmembrane region" description="Helical" evidence="1">
    <location>
        <begin position="234"/>
        <end position="263"/>
    </location>
</feature>
<name>A0ABY0P0H3_9HYPH</name>
<protein>
    <recommendedName>
        <fullName evidence="4">Glycosyltransferase RgtA/B/C/D-like domain-containing protein</fullName>
    </recommendedName>
</protein>
<evidence type="ECO:0008006" key="4">
    <source>
        <dbReference type="Google" id="ProtNLM"/>
    </source>
</evidence>
<proteinExistence type="predicted"/>
<feature type="transmembrane region" description="Helical" evidence="1">
    <location>
        <begin position="71"/>
        <end position="94"/>
    </location>
</feature>
<feature type="transmembrane region" description="Helical" evidence="1">
    <location>
        <begin position="167"/>
        <end position="186"/>
    </location>
</feature>
<sequence length="573" mass="62355">MAMSEIGTENSQVDGKDFIGKGAATRLAGSPLAWIVAFAALAVAALILPLRLPLGPNAWDTVVYLDAIQRIGLGQVPTIDFFAPIGPLGFYFAAGLDAVFPDAQPMLLINWALLPIMLPVLALLAGEVARRSRPQALALVLPFLLFAALPINLHGLYPSPGFDGYGFYNRHVALQLYLLIATLLFVPRRSLQIALVAVLMLTLFLTKVTGAVSGTLLVGYATLSGRMRFRDATIAAGLVILALGVLELATGLSSAYIIDILTLLGLNTGTLLPRFLTVASVKFNVIGPSLVLLAVLAYASWRDGLPATLAGWRALADAPIGWFAAGLFALALFETQNTGSLEFIGLWPILLPLILDWWERRNDRMRPVVLVLTLAVSLPSAVICMERGMRAVMGGATYVALDVPDLGPLGRISVKPDIAARAAAMLDHYATQPEGYRDLIRRDILPSYILYSEIDYQATWMLEIQQAVTAIKAWEAANKRELNGFFTFDFVDPLNYLLQRMPPRVVPVGVDPGRSTPDLQPGTIEALRQTDAMLMPKCPVTTPREMIRSHFAAALEGRERIALAPCWDMYLRK</sequence>
<keyword evidence="3" id="KW-1185">Reference proteome</keyword>
<feature type="transmembrane region" description="Helical" evidence="1">
    <location>
        <begin position="340"/>
        <end position="358"/>
    </location>
</feature>
<feature type="transmembrane region" description="Helical" evidence="1">
    <location>
        <begin position="364"/>
        <end position="384"/>
    </location>
</feature>
<keyword evidence="1" id="KW-0472">Membrane</keyword>
<dbReference type="EMBL" id="FNBZ01000004">
    <property type="protein sequence ID" value="SDG55658.1"/>
    <property type="molecule type" value="Genomic_DNA"/>
</dbReference>
<comment type="caution">
    <text evidence="2">The sequence shown here is derived from an EMBL/GenBank/DDBJ whole genome shotgun (WGS) entry which is preliminary data.</text>
</comment>
<dbReference type="Proteomes" id="UP000199468">
    <property type="component" value="Unassembled WGS sequence"/>
</dbReference>
<evidence type="ECO:0000256" key="1">
    <source>
        <dbReference type="SAM" id="Phobius"/>
    </source>
</evidence>
<feature type="transmembrane region" description="Helical" evidence="1">
    <location>
        <begin position="136"/>
        <end position="155"/>
    </location>
</feature>
<feature type="transmembrane region" description="Helical" evidence="1">
    <location>
        <begin position="32"/>
        <end position="50"/>
    </location>
</feature>
<feature type="transmembrane region" description="Helical" evidence="1">
    <location>
        <begin position="275"/>
        <end position="299"/>
    </location>
</feature>
<evidence type="ECO:0000313" key="3">
    <source>
        <dbReference type="Proteomes" id="UP000199468"/>
    </source>
</evidence>
<keyword evidence="1" id="KW-1133">Transmembrane helix</keyword>
<gene>
    <name evidence="2" type="ORF">SAMN05421844_104338</name>
</gene>
<organism evidence="2 3">
    <name type="scientific">Bosea robiniae</name>
    <dbReference type="NCBI Taxonomy" id="1036780"/>
    <lineage>
        <taxon>Bacteria</taxon>
        <taxon>Pseudomonadati</taxon>
        <taxon>Pseudomonadota</taxon>
        <taxon>Alphaproteobacteria</taxon>
        <taxon>Hyphomicrobiales</taxon>
        <taxon>Boseaceae</taxon>
        <taxon>Bosea</taxon>
    </lineage>
</organism>
<feature type="transmembrane region" description="Helical" evidence="1">
    <location>
        <begin position="193"/>
        <end position="222"/>
    </location>
</feature>